<dbReference type="HAMAP" id="MF_01526">
    <property type="entry name" value="UPF0342"/>
    <property type="match status" value="1"/>
</dbReference>
<dbReference type="STRING" id="1245.ARA02_05325"/>
<comment type="caution">
    <text evidence="2">The sequence shown here is derived from an EMBL/GenBank/DDBJ whole genome shotgun (WGS) entry which is preliminary data.</text>
</comment>
<name>A0A222YCD9_LEUME</name>
<proteinExistence type="inferred from homology"/>
<dbReference type="InterPro" id="IPR010368">
    <property type="entry name" value="Com_YlbF"/>
</dbReference>
<dbReference type="RefSeq" id="WP_010290990.1">
    <property type="nucleotide sequence ID" value="NZ_AP017936.1"/>
</dbReference>
<dbReference type="Pfam" id="PF06133">
    <property type="entry name" value="Com_YlbF"/>
    <property type="match status" value="1"/>
</dbReference>
<dbReference type="InterPro" id="IPR023378">
    <property type="entry name" value="YheA/YmcA-like_dom_sf"/>
</dbReference>
<comment type="similarity">
    <text evidence="1">Belongs to the UPF0342 family.</text>
</comment>
<dbReference type="SUPFAM" id="SSF158622">
    <property type="entry name" value="YheA/YmcA-like"/>
    <property type="match status" value="1"/>
</dbReference>
<evidence type="ECO:0000256" key="1">
    <source>
        <dbReference type="HAMAP-Rule" id="MF_01526"/>
    </source>
</evidence>
<accession>A0A222YCD9</accession>
<reference evidence="2 3" key="1">
    <citation type="submission" date="2019-10" db="EMBL/GenBank/DDBJ databases">
        <title>WGS of Leuconostoc mesenteroides.</title>
        <authorList>
            <person name="Melo Bolivar J."/>
            <person name="Marino-Ramirez L."/>
            <person name="Villamil Diaz L.M."/>
        </authorList>
    </citation>
    <scope>NUCLEOTIDE SEQUENCE [LARGE SCALE GENOMIC DNA]</scope>
    <source>
        <strain evidence="2 3">M11</strain>
    </source>
</reference>
<evidence type="ECO:0000313" key="3">
    <source>
        <dbReference type="Proteomes" id="UP000469952"/>
    </source>
</evidence>
<protein>
    <recommendedName>
        <fullName evidence="1">UPF0342 protein GFV13_06430</fullName>
    </recommendedName>
</protein>
<dbReference type="AlphaFoldDB" id="A0A222YCD9"/>
<dbReference type="Proteomes" id="UP000469952">
    <property type="component" value="Unassembled WGS sequence"/>
</dbReference>
<dbReference type="OrthoDB" id="9811402at2"/>
<dbReference type="GeneID" id="99674298"/>
<gene>
    <name evidence="2" type="ORF">GFV13_06430</name>
</gene>
<organism evidence="2 3">
    <name type="scientific">Leuconostoc mesenteroides</name>
    <dbReference type="NCBI Taxonomy" id="1245"/>
    <lineage>
        <taxon>Bacteria</taxon>
        <taxon>Bacillati</taxon>
        <taxon>Bacillota</taxon>
        <taxon>Bacilli</taxon>
        <taxon>Lactobacillales</taxon>
        <taxon>Lactobacillaceae</taxon>
        <taxon>Leuconostoc</taxon>
    </lineage>
</organism>
<sequence>MTVNIYDNANEMANILTETQQYIAWQNAFNAIQNDTDSKALFGEFQEIQMAVQQMMQSQQQPKPEQEKEWDAVAAKVQKDEKINALMEAEQALNTLLTELNDIVTKPVAEAYSKLQK</sequence>
<evidence type="ECO:0000313" key="2">
    <source>
        <dbReference type="EMBL" id="MQR26909.1"/>
    </source>
</evidence>
<dbReference type="OMA" id="YDNANEM"/>
<dbReference type="Gene3D" id="1.20.1500.10">
    <property type="entry name" value="YheA/YmcA-like"/>
    <property type="match status" value="1"/>
</dbReference>
<dbReference type="EMBL" id="WIPA01000008">
    <property type="protein sequence ID" value="MQR26909.1"/>
    <property type="molecule type" value="Genomic_DNA"/>
</dbReference>
<dbReference type="SMR" id="A0A222YCD9"/>